<dbReference type="InterPro" id="IPR036388">
    <property type="entry name" value="WH-like_DNA-bd_sf"/>
</dbReference>
<reference evidence="5 6" key="1">
    <citation type="submission" date="2018-03" db="EMBL/GenBank/DDBJ databases">
        <title>Alkalicoccus saliphilus sp. nov., isolated from a mineral pool.</title>
        <authorList>
            <person name="Zhao B."/>
        </authorList>
    </citation>
    <scope>NUCLEOTIDE SEQUENCE [LARGE SCALE GENOMIC DNA]</scope>
    <source>
        <strain evidence="5 6">6AG</strain>
    </source>
</reference>
<sequence length="190" mass="21975">MRVLIGVNHALMRYGLIQLIKDVHEVEYIVTAESKEEVLKALRKYPFDYLFIHEAIPGALNFSSIVQEGEPELHIVFIAESSVNEMKQRVSVVQESMDIDSWMRALTRIMKGERIRRSAVQEELEMAGGLSSRETEVFQLKLEGYSVRDSARFLGIKSKTVENHRRNISKKLHLKSNKDWIKKGRELGYL</sequence>
<organism evidence="5 6">
    <name type="scientific">Alkalicoccus saliphilus</name>
    <dbReference type="NCBI Taxonomy" id="200989"/>
    <lineage>
        <taxon>Bacteria</taxon>
        <taxon>Bacillati</taxon>
        <taxon>Bacillota</taxon>
        <taxon>Bacilli</taxon>
        <taxon>Bacillales</taxon>
        <taxon>Bacillaceae</taxon>
        <taxon>Alkalicoccus</taxon>
    </lineage>
</organism>
<dbReference type="Gene3D" id="1.10.10.10">
    <property type="entry name" value="Winged helix-like DNA-binding domain superfamily/Winged helix DNA-binding domain"/>
    <property type="match status" value="1"/>
</dbReference>
<dbReference type="PROSITE" id="PS50043">
    <property type="entry name" value="HTH_LUXR_2"/>
    <property type="match status" value="1"/>
</dbReference>
<dbReference type="GO" id="GO:0006355">
    <property type="term" value="P:regulation of DNA-templated transcription"/>
    <property type="evidence" value="ECO:0007669"/>
    <property type="project" value="InterPro"/>
</dbReference>
<dbReference type="InterPro" id="IPR000792">
    <property type="entry name" value="Tscrpt_reg_LuxR_C"/>
</dbReference>
<dbReference type="PRINTS" id="PR00038">
    <property type="entry name" value="HTHLUXR"/>
</dbReference>
<proteinExistence type="predicted"/>
<evidence type="ECO:0000256" key="1">
    <source>
        <dbReference type="ARBA" id="ARBA00023015"/>
    </source>
</evidence>
<dbReference type="CDD" id="cd06170">
    <property type="entry name" value="LuxR_C_like"/>
    <property type="match status" value="1"/>
</dbReference>
<dbReference type="InterPro" id="IPR039420">
    <property type="entry name" value="WalR-like"/>
</dbReference>
<dbReference type="InterPro" id="IPR016032">
    <property type="entry name" value="Sig_transdc_resp-reg_C-effctor"/>
</dbReference>
<dbReference type="SUPFAM" id="SSF46894">
    <property type="entry name" value="C-terminal effector domain of the bipartite response regulators"/>
    <property type="match status" value="1"/>
</dbReference>
<accession>A0A2T4U6E7</accession>
<dbReference type="PANTHER" id="PTHR43214">
    <property type="entry name" value="TWO-COMPONENT RESPONSE REGULATOR"/>
    <property type="match status" value="1"/>
</dbReference>
<feature type="domain" description="HTH luxR-type" evidence="4">
    <location>
        <begin position="123"/>
        <end position="188"/>
    </location>
</feature>
<dbReference type="SUPFAM" id="SSF52172">
    <property type="entry name" value="CheY-like"/>
    <property type="match status" value="1"/>
</dbReference>
<protein>
    <recommendedName>
        <fullName evidence="4">HTH luxR-type domain-containing protein</fullName>
    </recommendedName>
</protein>
<evidence type="ECO:0000313" key="6">
    <source>
        <dbReference type="Proteomes" id="UP000240509"/>
    </source>
</evidence>
<dbReference type="EMBL" id="PZJJ01000011">
    <property type="protein sequence ID" value="PTL38976.1"/>
    <property type="molecule type" value="Genomic_DNA"/>
</dbReference>
<dbReference type="OrthoDB" id="9780153at2"/>
<evidence type="ECO:0000313" key="5">
    <source>
        <dbReference type="EMBL" id="PTL38976.1"/>
    </source>
</evidence>
<dbReference type="SMART" id="SM00421">
    <property type="entry name" value="HTH_LUXR"/>
    <property type="match status" value="1"/>
</dbReference>
<keyword evidence="3" id="KW-0804">Transcription</keyword>
<dbReference type="Pfam" id="PF00196">
    <property type="entry name" value="GerE"/>
    <property type="match status" value="1"/>
</dbReference>
<dbReference type="Proteomes" id="UP000240509">
    <property type="component" value="Unassembled WGS sequence"/>
</dbReference>
<keyword evidence="6" id="KW-1185">Reference proteome</keyword>
<name>A0A2T4U6E7_9BACI</name>
<gene>
    <name evidence="5" type="ORF">C6Y45_08320</name>
</gene>
<dbReference type="RefSeq" id="WP_107584776.1">
    <property type="nucleotide sequence ID" value="NZ_PZJJ01000011.1"/>
</dbReference>
<dbReference type="InterPro" id="IPR011006">
    <property type="entry name" value="CheY-like_superfamily"/>
</dbReference>
<dbReference type="Gene3D" id="3.40.50.2300">
    <property type="match status" value="1"/>
</dbReference>
<dbReference type="AlphaFoldDB" id="A0A2T4U6E7"/>
<comment type="caution">
    <text evidence="5">The sequence shown here is derived from an EMBL/GenBank/DDBJ whole genome shotgun (WGS) entry which is preliminary data.</text>
</comment>
<keyword evidence="2" id="KW-0238">DNA-binding</keyword>
<evidence type="ECO:0000256" key="3">
    <source>
        <dbReference type="ARBA" id="ARBA00023163"/>
    </source>
</evidence>
<evidence type="ECO:0000259" key="4">
    <source>
        <dbReference type="PROSITE" id="PS50043"/>
    </source>
</evidence>
<dbReference type="GO" id="GO:0003677">
    <property type="term" value="F:DNA binding"/>
    <property type="evidence" value="ECO:0007669"/>
    <property type="project" value="UniProtKB-KW"/>
</dbReference>
<evidence type="ECO:0000256" key="2">
    <source>
        <dbReference type="ARBA" id="ARBA00023125"/>
    </source>
</evidence>
<keyword evidence="1" id="KW-0805">Transcription regulation</keyword>